<dbReference type="Pfam" id="PF14279">
    <property type="entry name" value="HNH_5"/>
    <property type="match status" value="1"/>
</dbReference>
<evidence type="ECO:0000259" key="1">
    <source>
        <dbReference type="Pfam" id="PF14279"/>
    </source>
</evidence>
<dbReference type="InterPro" id="IPR029471">
    <property type="entry name" value="HNH_5"/>
</dbReference>
<evidence type="ECO:0000313" key="2">
    <source>
        <dbReference type="EMBL" id="NIK87559.1"/>
    </source>
</evidence>
<dbReference type="Proteomes" id="UP000570514">
    <property type="component" value="Unassembled WGS sequence"/>
</dbReference>
<reference evidence="2 3" key="1">
    <citation type="submission" date="2020-03" db="EMBL/GenBank/DDBJ databases">
        <title>Genomic Encyclopedia of Type Strains, Phase IV (KMG-IV): sequencing the most valuable type-strain genomes for metagenomic binning, comparative biology and taxonomic classification.</title>
        <authorList>
            <person name="Goeker M."/>
        </authorList>
    </citation>
    <scope>NUCLEOTIDE SEQUENCE [LARGE SCALE GENOMIC DNA]</scope>
    <source>
        <strain evidence="2 3">DSM 19867</strain>
    </source>
</reference>
<dbReference type="RefSeq" id="WP_167081291.1">
    <property type="nucleotide sequence ID" value="NZ_BAAADC010000001.1"/>
</dbReference>
<organism evidence="2 3">
    <name type="scientific">Rhizomicrobium palustre</name>
    <dbReference type="NCBI Taxonomy" id="189966"/>
    <lineage>
        <taxon>Bacteria</taxon>
        <taxon>Pseudomonadati</taxon>
        <taxon>Pseudomonadota</taxon>
        <taxon>Alphaproteobacteria</taxon>
        <taxon>Micropepsales</taxon>
        <taxon>Micropepsaceae</taxon>
        <taxon>Rhizomicrobium</taxon>
    </lineage>
</organism>
<accession>A0A846MWF6</accession>
<dbReference type="AlphaFoldDB" id="A0A846MWF6"/>
<keyword evidence="3" id="KW-1185">Reference proteome</keyword>
<name>A0A846MWF6_9PROT</name>
<gene>
    <name evidence="2" type="ORF">FHS83_000877</name>
</gene>
<feature type="domain" description="HNH endonuclease 5" evidence="1">
    <location>
        <begin position="47"/>
        <end position="87"/>
    </location>
</feature>
<dbReference type="EMBL" id="JAASRM010000001">
    <property type="protein sequence ID" value="NIK87559.1"/>
    <property type="molecule type" value="Genomic_DNA"/>
</dbReference>
<protein>
    <recommendedName>
        <fullName evidence="1">HNH endonuclease 5 domain-containing protein</fullName>
    </recommendedName>
</protein>
<comment type="caution">
    <text evidence="2">The sequence shown here is derived from an EMBL/GenBank/DDBJ whole genome shotgun (WGS) entry which is preliminary data.</text>
</comment>
<sequence>MTIASEDGATLASKDFEAEFGGKYSVLRYAKGAVGCEEQYFGRKGRCRFCDQTDPKMFRQVAHLVPEALGNTWLFSNDECDTCNAIFSEYEANLVDAIRPILTIGGMAGKTNKVPQTGRSAGKSVIKHTVSEGRRGLAFMATAGEPDLAINPLTSTMTIGFPVPPIPFKPRLAYKALAKMAYALLPDAELVHFTKLRAWIRDKSDTVEFPCLETGLAFGSLGNAPKLVSAVLLQRVDQTDKTPYIIFVLCAGSVCLMIDLMSDDMEDHLDWAPMGCVNIKWSVELGPNSEVRIEYDRFRPMNWASVEKAPQPVEKFAFRFNPRTSEGSFEPIMRQQWR</sequence>
<evidence type="ECO:0000313" key="3">
    <source>
        <dbReference type="Proteomes" id="UP000570514"/>
    </source>
</evidence>
<proteinExistence type="predicted"/>